<feature type="compositionally biased region" description="Basic and acidic residues" evidence="10">
    <location>
        <begin position="1159"/>
        <end position="1169"/>
    </location>
</feature>
<evidence type="ECO:0000256" key="2">
    <source>
        <dbReference type="ARBA" id="ARBA00006484"/>
    </source>
</evidence>
<dbReference type="PRINTS" id="PR00081">
    <property type="entry name" value="GDHRDH"/>
</dbReference>
<dbReference type="EMBL" id="CAIJEN010000003">
    <property type="protein sequence ID" value="CAD0084448.1"/>
    <property type="molecule type" value="Genomic_DNA"/>
</dbReference>
<dbReference type="Gene3D" id="1.25.10.10">
    <property type="entry name" value="Leucine-rich Repeat Variant"/>
    <property type="match status" value="2"/>
</dbReference>
<dbReference type="InterPro" id="IPR016024">
    <property type="entry name" value="ARM-type_fold"/>
</dbReference>
<dbReference type="FunFam" id="3.40.50.720:FF:000084">
    <property type="entry name" value="Short-chain dehydrogenase reductase"/>
    <property type="match status" value="1"/>
</dbReference>
<evidence type="ECO:0000256" key="7">
    <source>
        <dbReference type="ARBA" id="ARBA00022776"/>
    </source>
</evidence>
<sequence>MVARLSNRAVWHTATSVRTSFSPSQARTFASTLQREDKRTAIVTGASRGIGKAIALRLAQDGYNLCINDVEANKQGIDDVVSQVKAAGVNAVGAVGDVSDLSQVESVIQKSVKELGPLNTMIANAGIAQVKPLLDLTTEDFERMFRINVFGVQNCYSAAARQIISQGNATADAPCKLLAAASIVAFKPFALLSHYSASKWAVRGLTQAYAMEMAEHHITVNSYAPGIVGTAMWDLIDEELGKKRGNDLGQIIKKGETIKKYTDELIALGRVSVPEDVAKLVSFLAGPDRLSNLSRSKFSWSELFTKRGDINTPKPGKPSSFGPRFSSCFLIPFAPTDLDARHSTLSRSRPCSAMDQQAQTLLTTLKRSSAASDAKLTQLNNLKSDIKHHRVPDSAQPVIFECLRVALTQQASSTLATAAFTTLGHLIKRLKIQDPDGSAIVQHAPKLFVALQERLGDLRENHRNAASQAFADAWHFCPQDVEHIIRDEVIPGANVRAKDTAMHWVVRMNHDEALPFKSFVPLMVANLEDHDGAVRDSAKSALVDLFRNAPDRAKADLKKQLNLHGVRTGIASQILTQIDSDKASAPAVDMSQSTRSLPALDPHLAESINSEAARPPPSEEIPMDPIFVHSQRELEDMFSDMLPHFEGRESEENWGNRDKGVTKMRRLLKGNAPTDYHNFFMSSMKQMQAGIIKVASSLRTTTSSNGCYMVQELARTLGPALDPMVEIYLQTFVKMCAATKNIAAQNGNQTVDTIYQYVSYNIRTMQHIWVACQDKNVQPRTFAAGWLRTILSRQAGAKSHFESTGGLELAEKCVKHGLNDSQPKVKEAMRATYWALARVWSNRAELIMNTLDPKAKLALEKHSLNPGASTSSASTLRTSTVSRAGAASKSSVRDAIMAARKKAQAESRPNSAMASVSPTTVRSKSSNNLSARQPSAVPPASARVPSAASTSSSTSTNARPNALMSGAARRPVRRPEITRPATADPYASRRLARPETPSIKSPVTSPRQEIAYTTVGTSATKNRADKGSPAPSPFRQSYLSPRSAANRTRPSSRDSKAEEPTVSKEDEFASFVPTSYKSHLPTSPNSTRSHLPTSPQSTLRRPTLNGSASVDSVIPVVADDTFTMELPTVHRSQMPVFERRASHLSTVDPVTDAQPSEPQHTRRASDRNDSPITISHRPSPQREASPLKSASAAASPVPTLAPAAQIESAAPQTEEAAFQIHEDPFMEGIEASEAQKMRQSQDARSVLGEVPVNEFSQVSIAESSNREEMLRTEDSPPQSPQTKSETLRSRKLLMSGIERIRGRTLDAHGFRKVLELIKSSESGEIFGSVGEGRRFDDLCSVLLDYIVESSDAAANPAVRHSQELRRQATSVMRTVLNAQQPPYRKWIAAGRWYPRALSGALDARKNVEGSGLLVKDLEALASDVVAKIHPDEGEKAIIEWLERRVSEADYDTQEQELDGAVAAIQARHGDESMVRKNKAMALALRNLAALIASTTVTASPLSKDLGERAGCLAVVSLRSKDAEVRKSSVELATQLHTSWPSDAEVQADTKSEFWSMLEKNGLQESARNLIVYFIARRERSG</sequence>
<dbReference type="GO" id="GO:0051301">
    <property type="term" value="P:cell division"/>
    <property type="evidence" value="ECO:0007669"/>
    <property type="project" value="UniProtKB-KW"/>
</dbReference>
<feature type="region of interest" description="Disordered" evidence="10">
    <location>
        <begin position="1145"/>
        <end position="1199"/>
    </location>
</feature>
<dbReference type="GO" id="GO:0005819">
    <property type="term" value="C:spindle"/>
    <property type="evidence" value="ECO:0007669"/>
    <property type="project" value="UniProtKB-SubCell"/>
</dbReference>
<comment type="function">
    <text evidence="9">Microtubule binding protein that promotes the stabilization of dynamic microtubules. Required for mitotic spindle formation.</text>
</comment>
<keyword evidence="6" id="KW-0493">Microtubule</keyword>
<comment type="caution">
    <text evidence="12">The sequence shown here is derived from an EMBL/GenBank/DDBJ whole genome shotgun (WGS) entry which is preliminary data.</text>
</comment>
<feature type="compositionally biased region" description="Polar residues" evidence="10">
    <location>
        <begin position="1072"/>
        <end position="1106"/>
    </location>
</feature>
<name>A0A9N8P7A7_9PEZI</name>
<accession>A0A9N8P7A7</accession>
<feature type="compositionally biased region" description="Polar residues" evidence="10">
    <location>
        <begin position="998"/>
        <end position="1007"/>
    </location>
</feature>
<comment type="subcellular location">
    <subcellularLocation>
        <location evidence="1">Cytoplasm</location>
        <location evidence="1">Cytoskeleton</location>
        <location evidence="1">Spindle</location>
    </subcellularLocation>
</comment>
<evidence type="ECO:0000256" key="8">
    <source>
        <dbReference type="ARBA" id="ARBA00022857"/>
    </source>
</evidence>
<dbReference type="Pfam" id="PF12348">
    <property type="entry name" value="CLASP_N"/>
    <property type="match status" value="2"/>
</dbReference>
<dbReference type="SUPFAM" id="SSF51735">
    <property type="entry name" value="NAD(P)-binding Rossmann-fold domains"/>
    <property type="match status" value="1"/>
</dbReference>
<feature type="compositionally biased region" description="Low complexity" evidence="10">
    <location>
        <begin position="930"/>
        <end position="962"/>
    </location>
</feature>
<dbReference type="PANTHER" id="PTHR42760:SF121">
    <property type="entry name" value="3-OXOACYL-(ACYL-CARRIER-PROTEIN) REDUCTASE"/>
    <property type="match status" value="1"/>
</dbReference>
<evidence type="ECO:0000256" key="10">
    <source>
        <dbReference type="SAM" id="MobiDB-lite"/>
    </source>
</evidence>
<feature type="domain" description="TOG" evidence="11">
    <location>
        <begin position="628"/>
        <end position="873"/>
    </location>
</feature>
<evidence type="ECO:0000256" key="6">
    <source>
        <dbReference type="ARBA" id="ARBA00022701"/>
    </source>
</evidence>
<organism evidence="12 13">
    <name type="scientific">Aureobasidium vineae</name>
    <dbReference type="NCBI Taxonomy" id="2773715"/>
    <lineage>
        <taxon>Eukaryota</taxon>
        <taxon>Fungi</taxon>
        <taxon>Dikarya</taxon>
        <taxon>Ascomycota</taxon>
        <taxon>Pezizomycotina</taxon>
        <taxon>Dothideomycetes</taxon>
        <taxon>Dothideomycetidae</taxon>
        <taxon>Dothideales</taxon>
        <taxon>Saccotheciaceae</taxon>
        <taxon>Aureobasidium</taxon>
    </lineage>
</organism>
<dbReference type="InterPro" id="IPR034085">
    <property type="entry name" value="TOG"/>
</dbReference>
<dbReference type="InterPro" id="IPR024395">
    <property type="entry name" value="CLASP_N_dom"/>
</dbReference>
<dbReference type="GO" id="GO:0048038">
    <property type="term" value="F:quinone binding"/>
    <property type="evidence" value="ECO:0007669"/>
    <property type="project" value="TreeGrafter"/>
</dbReference>
<dbReference type="GO" id="GO:0005874">
    <property type="term" value="C:microtubule"/>
    <property type="evidence" value="ECO:0007669"/>
    <property type="project" value="UniProtKB-KW"/>
</dbReference>
<evidence type="ECO:0000259" key="11">
    <source>
        <dbReference type="SMART" id="SM01349"/>
    </source>
</evidence>
<evidence type="ECO:0000256" key="5">
    <source>
        <dbReference type="ARBA" id="ARBA00022618"/>
    </source>
</evidence>
<dbReference type="InterPro" id="IPR002347">
    <property type="entry name" value="SDR_fam"/>
</dbReference>
<evidence type="ECO:0000313" key="13">
    <source>
        <dbReference type="Proteomes" id="UP000716446"/>
    </source>
</evidence>
<dbReference type="InterPro" id="IPR011989">
    <property type="entry name" value="ARM-like"/>
</dbReference>
<evidence type="ECO:0000256" key="4">
    <source>
        <dbReference type="ARBA" id="ARBA00011375"/>
    </source>
</evidence>
<evidence type="ECO:0000256" key="3">
    <source>
        <dbReference type="ARBA" id="ARBA00009549"/>
    </source>
</evidence>
<evidence type="ECO:0000313" key="12">
    <source>
        <dbReference type="EMBL" id="CAD0084448.1"/>
    </source>
</evidence>
<reference evidence="12" key="1">
    <citation type="submission" date="2020-06" db="EMBL/GenBank/DDBJ databases">
        <authorList>
            <person name="Onetto C."/>
        </authorList>
    </citation>
    <scope>NUCLEOTIDE SEQUENCE</scope>
</reference>
<feature type="compositionally biased region" description="Polar residues" evidence="10">
    <location>
        <begin position="1034"/>
        <end position="1049"/>
    </location>
</feature>
<feature type="compositionally biased region" description="Basic and acidic residues" evidence="10">
    <location>
        <begin position="1051"/>
        <end position="1067"/>
    </location>
</feature>
<feature type="domain" description="TOG" evidence="11">
    <location>
        <begin position="353"/>
        <end position="587"/>
    </location>
</feature>
<keyword evidence="5" id="KW-0132">Cell division</keyword>
<keyword evidence="7" id="KW-0131">Cell cycle</keyword>
<dbReference type="Gene3D" id="3.40.50.720">
    <property type="entry name" value="NAD(P)-binding Rossmann-like Domain"/>
    <property type="match status" value="1"/>
</dbReference>
<keyword evidence="8" id="KW-0521">NADP</keyword>
<dbReference type="GO" id="GO:0016616">
    <property type="term" value="F:oxidoreductase activity, acting on the CH-OH group of donors, NAD or NADP as acceptor"/>
    <property type="evidence" value="ECO:0007669"/>
    <property type="project" value="TreeGrafter"/>
</dbReference>
<dbReference type="Pfam" id="PF00106">
    <property type="entry name" value="adh_short"/>
    <property type="match status" value="1"/>
</dbReference>
<dbReference type="GO" id="GO:0006633">
    <property type="term" value="P:fatty acid biosynthetic process"/>
    <property type="evidence" value="ECO:0007669"/>
    <property type="project" value="TreeGrafter"/>
</dbReference>
<dbReference type="SMART" id="SM01349">
    <property type="entry name" value="TOG"/>
    <property type="match status" value="2"/>
</dbReference>
<proteinExistence type="inferred from homology"/>
<feature type="compositionally biased region" description="Low complexity" evidence="10">
    <location>
        <begin position="868"/>
        <end position="884"/>
    </location>
</feature>
<dbReference type="PROSITE" id="PS00061">
    <property type="entry name" value="ADH_SHORT"/>
    <property type="match status" value="1"/>
</dbReference>
<dbReference type="Proteomes" id="UP000716446">
    <property type="component" value="Unassembled WGS sequence"/>
</dbReference>
<feature type="compositionally biased region" description="Low complexity" evidence="10">
    <location>
        <begin position="1184"/>
        <end position="1199"/>
    </location>
</feature>
<feature type="region of interest" description="Disordered" evidence="10">
    <location>
        <begin position="864"/>
        <end position="1106"/>
    </location>
</feature>
<keyword evidence="13" id="KW-1185">Reference proteome</keyword>
<evidence type="ECO:0000256" key="1">
    <source>
        <dbReference type="ARBA" id="ARBA00004186"/>
    </source>
</evidence>
<dbReference type="SUPFAM" id="SSF48371">
    <property type="entry name" value="ARM repeat"/>
    <property type="match status" value="1"/>
</dbReference>
<gene>
    <name evidence="12" type="ORF">AWRI4619_LOCUS3015</name>
</gene>
<feature type="region of interest" description="Disordered" evidence="10">
    <location>
        <begin position="1258"/>
        <end position="1288"/>
    </location>
</feature>
<keyword evidence="7" id="KW-0498">Mitosis</keyword>
<dbReference type="InterPro" id="IPR036291">
    <property type="entry name" value="NAD(P)-bd_dom_sf"/>
</dbReference>
<dbReference type="PANTHER" id="PTHR42760">
    <property type="entry name" value="SHORT-CHAIN DEHYDROGENASES/REDUCTASES FAMILY MEMBER"/>
    <property type="match status" value="1"/>
</dbReference>
<comment type="similarity">
    <text evidence="2">Belongs to the short-chain dehydrogenases/reductases (SDR) family.</text>
</comment>
<dbReference type="InterPro" id="IPR020904">
    <property type="entry name" value="Sc_DH/Rdtase_CS"/>
</dbReference>
<comment type="similarity">
    <text evidence="3">Belongs to the CLASP family.</text>
</comment>
<feature type="compositionally biased region" description="Polar residues" evidence="10">
    <location>
        <begin position="907"/>
        <end position="929"/>
    </location>
</feature>
<evidence type="ECO:0000256" key="9">
    <source>
        <dbReference type="ARBA" id="ARBA00024889"/>
    </source>
</evidence>
<comment type="subunit">
    <text evidence="4">Interacts with microtubules.</text>
</comment>
<feature type="compositionally biased region" description="Basic and acidic residues" evidence="10">
    <location>
        <begin position="1264"/>
        <end position="1274"/>
    </location>
</feature>
<protein>
    <recommendedName>
        <fullName evidence="11">TOG domain-containing protein</fullName>
    </recommendedName>
</protein>